<keyword evidence="7" id="KW-1185">Reference proteome</keyword>
<comment type="caution">
    <text evidence="6">The sequence shown here is derived from an EMBL/GenBank/DDBJ whole genome shotgun (WGS) entry which is preliminary data.</text>
</comment>
<proteinExistence type="inferred from homology"/>
<dbReference type="InterPro" id="IPR002213">
    <property type="entry name" value="UDP_glucos_trans"/>
</dbReference>
<dbReference type="CDD" id="cd03784">
    <property type="entry name" value="GT1_Gtf-like"/>
    <property type="match status" value="1"/>
</dbReference>
<dbReference type="EMBL" id="PKPP01004124">
    <property type="protein sequence ID" value="PWA65977.1"/>
    <property type="molecule type" value="Genomic_DNA"/>
</dbReference>
<evidence type="ECO:0000256" key="3">
    <source>
        <dbReference type="ARBA" id="ARBA00022679"/>
    </source>
</evidence>
<dbReference type="SUPFAM" id="SSF53756">
    <property type="entry name" value="UDP-Glycosyltransferase/glycogen phosphorylase"/>
    <property type="match status" value="1"/>
</dbReference>
<dbReference type="EC" id="2.4.1.-" evidence="5"/>
<dbReference type="PANTHER" id="PTHR11926:SF870">
    <property type="entry name" value="UDP-GLYCOSYLTRANSFERASE 75B1"/>
    <property type="match status" value="1"/>
</dbReference>
<dbReference type="OrthoDB" id="5835829at2759"/>
<dbReference type="FunFam" id="3.40.50.2000:FF:000019">
    <property type="entry name" value="Glycosyltransferase"/>
    <property type="match status" value="1"/>
</dbReference>
<keyword evidence="3 4" id="KW-0808">Transferase</keyword>
<evidence type="ECO:0000256" key="4">
    <source>
        <dbReference type="RuleBase" id="RU003718"/>
    </source>
</evidence>
<evidence type="ECO:0000256" key="5">
    <source>
        <dbReference type="RuleBase" id="RU362057"/>
    </source>
</evidence>
<dbReference type="Pfam" id="PF00201">
    <property type="entry name" value="UDPGT"/>
    <property type="match status" value="1"/>
</dbReference>
<dbReference type="Gene3D" id="3.40.50.2000">
    <property type="entry name" value="Glycogen Phosphorylase B"/>
    <property type="match status" value="2"/>
</dbReference>
<dbReference type="PROSITE" id="PS00375">
    <property type="entry name" value="UDPGT"/>
    <property type="match status" value="1"/>
</dbReference>
<reference evidence="6 7" key="1">
    <citation type="journal article" date="2018" name="Mol. Plant">
        <title>The genome of Artemisia annua provides insight into the evolution of Asteraceae family and artemisinin biosynthesis.</title>
        <authorList>
            <person name="Shen Q."/>
            <person name="Zhang L."/>
            <person name="Liao Z."/>
            <person name="Wang S."/>
            <person name="Yan T."/>
            <person name="Shi P."/>
            <person name="Liu M."/>
            <person name="Fu X."/>
            <person name="Pan Q."/>
            <person name="Wang Y."/>
            <person name="Lv Z."/>
            <person name="Lu X."/>
            <person name="Zhang F."/>
            <person name="Jiang W."/>
            <person name="Ma Y."/>
            <person name="Chen M."/>
            <person name="Hao X."/>
            <person name="Li L."/>
            <person name="Tang Y."/>
            <person name="Lv G."/>
            <person name="Zhou Y."/>
            <person name="Sun X."/>
            <person name="Brodelius P.E."/>
            <person name="Rose J.K.C."/>
            <person name="Tang K."/>
        </authorList>
    </citation>
    <scope>NUCLEOTIDE SEQUENCE [LARGE SCALE GENOMIC DNA]</scope>
    <source>
        <strain evidence="7">cv. Huhao1</strain>
        <tissue evidence="6">Leaf</tissue>
    </source>
</reference>
<dbReference type="PANTHER" id="PTHR11926">
    <property type="entry name" value="GLUCOSYL/GLUCURONOSYL TRANSFERASES"/>
    <property type="match status" value="1"/>
</dbReference>
<dbReference type="InterPro" id="IPR035595">
    <property type="entry name" value="UDP_glycos_trans_CS"/>
</dbReference>
<dbReference type="AlphaFoldDB" id="A0A2U1MXL7"/>
<evidence type="ECO:0000313" key="6">
    <source>
        <dbReference type="EMBL" id="PWA65977.1"/>
    </source>
</evidence>
<evidence type="ECO:0000256" key="1">
    <source>
        <dbReference type="ARBA" id="ARBA00009995"/>
    </source>
</evidence>
<evidence type="ECO:0000313" key="7">
    <source>
        <dbReference type="Proteomes" id="UP000245207"/>
    </source>
</evidence>
<dbReference type="STRING" id="35608.A0A2U1MXL7"/>
<protein>
    <recommendedName>
        <fullName evidence="5">Glycosyltransferase</fullName>
        <ecNumber evidence="5">2.4.1.-</ecNumber>
    </recommendedName>
</protein>
<gene>
    <name evidence="6" type="ORF">CTI12_AA330310</name>
</gene>
<sequence>MTKIMAQNQPHFLLVTFPAQGHINPALQFAKRLIKLGVKVTFTTTISAYRKMIKGGQIPESISFEVFSDGFDEGYKPKLDDTTLFLTQLRTRGTQSLKETILSSAKNGTPVTCLVYTILLPWVTEVANGFSLPSTLLWIQPASVLRIYYYYFNGYDKLIGDDCKEPTWSIEIPGLPMLKSRDLPSFCIPSNTYHFALPLFKEQLDMLASEERPTILVNSFDGLEEEALKEIDGKLNMVAVGPLIPSAFLDGKDPLDKSFGGDLFETSKDYLQWMNTKPVGSIIYISFGSIIMLSKKQKEAMAYALLESGRPFLWVIRDKDGAMIQSEETEDEDEELSCMEQLEQLGLIVPWCSQLEVLSHPSLGCFVTHCGWNSTLESVVCGVPVVAFPHWTDQSTNAKLLEGVWETGVRVTANEDGVVEGEEIRKCLEMVMGGHENGAAMRKNAKKWKNLAREAMKESGSSCMNLKAFVEEISRSSTLDKVAIPSKEYDICL</sequence>
<organism evidence="6 7">
    <name type="scientific">Artemisia annua</name>
    <name type="common">Sweet wormwood</name>
    <dbReference type="NCBI Taxonomy" id="35608"/>
    <lineage>
        <taxon>Eukaryota</taxon>
        <taxon>Viridiplantae</taxon>
        <taxon>Streptophyta</taxon>
        <taxon>Embryophyta</taxon>
        <taxon>Tracheophyta</taxon>
        <taxon>Spermatophyta</taxon>
        <taxon>Magnoliopsida</taxon>
        <taxon>eudicotyledons</taxon>
        <taxon>Gunneridae</taxon>
        <taxon>Pentapetalae</taxon>
        <taxon>asterids</taxon>
        <taxon>campanulids</taxon>
        <taxon>Asterales</taxon>
        <taxon>Asteraceae</taxon>
        <taxon>Asteroideae</taxon>
        <taxon>Anthemideae</taxon>
        <taxon>Artemisiinae</taxon>
        <taxon>Artemisia</taxon>
    </lineage>
</organism>
<dbReference type="GO" id="GO:0080044">
    <property type="term" value="F:quercetin 7-O-glucosyltransferase activity"/>
    <property type="evidence" value="ECO:0007669"/>
    <property type="project" value="TreeGrafter"/>
</dbReference>
<accession>A0A2U1MXL7</accession>
<dbReference type="Proteomes" id="UP000245207">
    <property type="component" value="Unassembled WGS sequence"/>
</dbReference>
<comment type="similarity">
    <text evidence="1 4">Belongs to the UDP-glycosyltransferase family.</text>
</comment>
<evidence type="ECO:0000256" key="2">
    <source>
        <dbReference type="ARBA" id="ARBA00022676"/>
    </source>
</evidence>
<name>A0A2U1MXL7_ARTAN</name>
<keyword evidence="2 4" id="KW-0328">Glycosyltransferase</keyword>
<dbReference type="GO" id="GO:0080043">
    <property type="term" value="F:quercetin 3-O-glucosyltransferase activity"/>
    <property type="evidence" value="ECO:0007669"/>
    <property type="project" value="TreeGrafter"/>
</dbReference>